<comment type="caution">
    <text evidence="1">The sequence shown here is derived from an EMBL/GenBank/DDBJ whole genome shotgun (WGS) entry which is preliminary data.</text>
</comment>
<keyword evidence="2" id="KW-1185">Reference proteome</keyword>
<dbReference type="EMBL" id="JACHMW010000001">
    <property type="protein sequence ID" value="MBB5848700.1"/>
    <property type="molecule type" value="Genomic_DNA"/>
</dbReference>
<evidence type="ECO:0000313" key="1">
    <source>
        <dbReference type="EMBL" id="MBB5848700.1"/>
    </source>
</evidence>
<dbReference type="RefSeq" id="WP_184173980.1">
    <property type="nucleotide sequence ID" value="NZ_JACHMW010000001.1"/>
</dbReference>
<dbReference type="Proteomes" id="UP000567246">
    <property type="component" value="Unassembled WGS sequence"/>
</dbReference>
<organism evidence="1 2">
    <name type="scientific">Micrococcus endophyticus</name>
    <dbReference type="NCBI Taxonomy" id="455343"/>
    <lineage>
        <taxon>Bacteria</taxon>
        <taxon>Bacillati</taxon>
        <taxon>Actinomycetota</taxon>
        <taxon>Actinomycetes</taxon>
        <taxon>Micrococcales</taxon>
        <taxon>Micrococcaceae</taxon>
        <taxon>Micrococcus</taxon>
    </lineage>
</organism>
<proteinExistence type="predicted"/>
<sequence length="52" mass="5485">MLAISFCLLSILAILADTSLEGEEVDAGAVIRSSRLVVSSSMTFTNPASFFC</sequence>
<accession>A0A7W9N059</accession>
<dbReference type="AlphaFoldDB" id="A0A7W9N059"/>
<gene>
    <name evidence="1" type="ORF">HDA33_001264</name>
</gene>
<name>A0A7W9N059_9MICC</name>
<evidence type="ECO:0000313" key="2">
    <source>
        <dbReference type="Proteomes" id="UP000567246"/>
    </source>
</evidence>
<reference evidence="1 2" key="1">
    <citation type="submission" date="2020-08" db="EMBL/GenBank/DDBJ databases">
        <title>Sequencing the genomes of 1000 actinobacteria strains.</title>
        <authorList>
            <person name="Klenk H.-P."/>
        </authorList>
    </citation>
    <scope>NUCLEOTIDE SEQUENCE [LARGE SCALE GENOMIC DNA]</scope>
    <source>
        <strain evidence="1 2">DSM 17945</strain>
    </source>
</reference>
<protein>
    <submittedName>
        <fullName evidence="1">Uncharacterized protein</fullName>
    </submittedName>
</protein>